<keyword evidence="2 3" id="KW-0539">Nucleus</keyword>
<accession>A0A915AA62</accession>
<dbReference type="PROSITE" id="PS50071">
    <property type="entry name" value="HOMEOBOX_2"/>
    <property type="match status" value="1"/>
</dbReference>
<dbReference type="AlphaFoldDB" id="A0A915AA62"/>
<keyword evidence="2 3" id="KW-0371">Homeobox</keyword>
<dbReference type="CDD" id="cd00086">
    <property type="entry name" value="homeodomain"/>
    <property type="match status" value="1"/>
</dbReference>
<keyword evidence="2 3" id="KW-0238">DNA-binding</keyword>
<feature type="domain" description="Homeobox" evidence="5">
    <location>
        <begin position="38"/>
        <end position="86"/>
    </location>
</feature>
<dbReference type="GO" id="GO:0000978">
    <property type="term" value="F:RNA polymerase II cis-regulatory region sequence-specific DNA binding"/>
    <property type="evidence" value="ECO:0007669"/>
    <property type="project" value="TreeGrafter"/>
</dbReference>
<dbReference type="InterPro" id="IPR009057">
    <property type="entry name" value="Homeodomain-like_sf"/>
</dbReference>
<dbReference type="PANTHER" id="PTHR47656:SF1">
    <property type="entry name" value="HOMEOBOX PROTEIN MIXL1"/>
    <property type="match status" value="1"/>
</dbReference>
<dbReference type="Gene3D" id="1.10.10.60">
    <property type="entry name" value="Homeodomain-like"/>
    <property type="match status" value="1"/>
</dbReference>
<evidence type="ECO:0000256" key="4">
    <source>
        <dbReference type="SAM" id="MobiDB-lite"/>
    </source>
</evidence>
<dbReference type="WBParaSite" id="PgR004_g011_t01">
    <property type="protein sequence ID" value="PgR004_g011_t01"/>
    <property type="gene ID" value="PgR004_g011"/>
</dbReference>
<dbReference type="SUPFAM" id="SSF46689">
    <property type="entry name" value="Homeodomain-like"/>
    <property type="match status" value="1"/>
</dbReference>
<evidence type="ECO:0000256" key="1">
    <source>
        <dbReference type="ARBA" id="ARBA00004123"/>
    </source>
</evidence>
<evidence type="ECO:0000313" key="6">
    <source>
        <dbReference type="Proteomes" id="UP000887569"/>
    </source>
</evidence>
<proteinExistence type="predicted"/>
<dbReference type="InterPro" id="IPR001356">
    <property type="entry name" value="HD"/>
</dbReference>
<keyword evidence="6" id="KW-1185">Reference proteome</keyword>
<dbReference type="GO" id="GO:0001706">
    <property type="term" value="P:endoderm formation"/>
    <property type="evidence" value="ECO:0007669"/>
    <property type="project" value="TreeGrafter"/>
</dbReference>
<dbReference type="Proteomes" id="UP000887569">
    <property type="component" value="Unplaced"/>
</dbReference>
<dbReference type="GO" id="GO:0005634">
    <property type="term" value="C:nucleus"/>
    <property type="evidence" value="ECO:0007669"/>
    <property type="project" value="UniProtKB-SubCell"/>
</dbReference>
<protein>
    <submittedName>
        <fullName evidence="7">Homeobox domain-containing protein</fullName>
    </submittedName>
</protein>
<sequence length="86" mass="9985">MSRSRKQSFLKHSIEDILNDHHHAEHFASDEEATGSTIRSRRNRTSFSPEQLEILEAAFNANTYPDQEFRERIAVATKLEESKIQV</sequence>
<name>A0A915AA62_PARUN</name>
<evidence type="ECO:0000256" key="2">
    <source>
        <dbReference type="PROSITE-ProRule" id="PRU00108"/>
    </source>
</evidence>
<evidence type="ECO:0000256" key="3">
    <source>
        <dbReference type="RuleBase" id="RU000682"/>
    </source>
</evidence>
<evidence type="ECO:0000259" key="5">
    <source>
        <dbReference type="PROSITE" id="PS50071"/>
    </source>
</evidence>
<dbReference type="GO" id="GO:0002244">
    <property type="term" value="P:hematopoietic progenitor cell differentiation"/>
    <property type="evidence" value="ECO:0007669"/>
    <property type="project" value="InterPro"/>
</dbReference>
<reference evidence="7" key="1">
    <citation type="submission" date="2022-11" db="UniProtKB">
        <authorList>
            <consortium name="WormBaseParasite"/>
        </authorList>
    </citation>
    <scope>IDENTIFICATION</scope>
</reference>
<dbReference type="InterPro" id="IPR042917">
    <property type="entry name" value="MIXL1"/>
</dbReference>
<dbReference type="Pfam" id="PF00046">
    <property type="entry name" value="Homeodomain"/>
    <property type="match status" value="1"/>
</dbReference>
<dbReference type="SMART" id="SM00389">
    <property type="entry name" value="HOX"/>
    <property type="match status" value="1"/>
</dbReference>
<dbReference type="GO" id="GO:0001228">
    <property type="term" value="F:DNA-binding transcription activator activity, RNA polymerase II-specific"/>
    <property type="evidence" value="ECO:0007669"/>
    <property type="project" value="InterPro"/>
</dbReference>
<organism evidence="6 7">
    <name type="scientific">Parascaris univalens</name>
    <name type="common">Nematode worm</name>
    <dbReference type="NCBI Taxonomy" id="6257"/>
    <lineage>
        <taxon>Eukaryota</taxon>
        <taxon>Metazoa</taxon>
        <taxon>Ecdysozoa</taxon>
        <taxon>Nematoda</taxon>
        <taxon>Chromadorea</taxon>
        <taxon>Rhabditida</taxon>
        <taxon>Spirurina</taxon>
        <taxon>Ascaridomorpha</taxon>
        <taxon>Ascaridoidea</taxon>
        <taxon>Ascarididae</taxon>
        <taxon>Parascaris</taxon>
    </lineage>
</organism>
<evidence type="ECO:0000313" key="7">
    <source>
        <dbReference type="WBParaSite" id="PgR004_g011_t01"/>
    </source>
</evidence>
<dbReference type="PANTHER" id="PTHR47656">
    <property type="entry name" value="HOMEOBOX PROTEIN MIXL"/>
    <property type="match status" value="1"/>
</dbReference>
<comment type="subcellular location">
    <subcellularLocation>
        <location evidence="1 2 3">Nucleus</location>
    </subcellularLocation>
</comment>
<feature type="region of interest" description="Disordered" evidence="4">
    <location>
        <begin position="23"/>
        <end position="45"/>
    </location>
</feature>